<dbReference type="InterPro" id="IPR014535">
    <property type="entry name" value="Hpre_diP_synt_I"/>
</dbReference>
<dbReference type="OrthoDB" id="9799095at2"/>
<keyword evidence="1" id="KW-0812">Transmembrane</keyword>
<protein>
    <submittedName>
        <fullName evidence="2">Heptaprenyl diphosphate synthase</fullName>
    </submittedName>
</protein>
<accession>A0A4R7KPQ5</accession>
<comment type="caution">
    <text evidence="2">The sequence shown here is derived from an EMBL/GenBank/DDBJ whole genome shotgun (WGS) entry which is preliminary data.</text>
</comment>
<reference evidence="2 3" key="1">
    <citation type="submission" date="2019-03" db="EMBL/GenBank/DDBJ databases">
        <title>Genomic Encyclopedia of Type Strains, Phase IV (KMG-IV): sequencing the most valuable type-strain genomes for metagenomic binning, comparative biology and taxonomic classification.</title>
        <authorList>
            <person name="Goeker M."/>
        </authorList>
    </citation>
    <scope>NUCLEOTIDE SEQUENCE [LARGE SCALE GENOMIC DNA]</scope>
    <source>
        <strain evidence="2 3">DSM 24455</strain>
    </source>
</reference>
<dbReference type="InterPro" id="IPR010898">
    <property type="entry name" value="Hpre_diP_synth_I"/>
</dbReference>
<sequence>MSKTRKLTFISLLVAQALVLHVIERAIPVPFITPGAKLGLANLVTVIALYTFGFKETFAIVVLRIIMAALLGGSLSSFLYSIAGGILSFFVMFVVMQLGEENVSAIGVSVAGAVFHNIGQVLVASMIVQNIRIVSYLPVLMVAGLGTGIFIGLTARYLITYVKKLISYGIN</sequence>
<evidence type="ECO:0000313" key="2">
    <source>
        <dbReference type="EMBL" id="TDT60995.1"/>
    </source>
</evidence>
<dbReference type="EMBL" id="SOAZ01000010">
    <property type="protein sequence ID" value="TDT60995.1"/>
    <property type="molecule type" value="Genomic_DNA"/>
</dbReference>
<feature type="transmembrane region" description="Helical" evidence="1">
    <location>
        <begin position="136"/>
        <end position="159"/>
    </location>
</feature>
<name>A0A4R7KPQ5_9CLOT</name>
<keyword evidence="1" id="KW-0472">Membrane</keyword>
<dbReference type="Gene3D" id="1.10.1760.20">
    <property type="match status" value="1"/>
</dbReference>
<dbReference type="Proteomes" id="UP000295325">
    <property type="component" value="Unassembled WGS sequence"/>
</dbReference>
<evidence type="ECO:0000313" key="3">
    <source>
        <dbReference type="Proteomes" id="UP000295325"/>
    </source>
</evidence>
<dbReference type="RefSeq" id="WP_133628168.1">
    <property type="nucleotide sequence ID" value="NZ_SOAZ01000010.1"/>
</dbReference>
<keyword evidence="3" id="KW-1185">Reference proteome</keyword>
<organism evidence="2 3">
    <name type="scientific">Fonticella tunisiensis</name>
    <dbReference type="NCBI Taxonomy" id="1096341"/>
    <lineage>
        <taxon>Bacteria</taxon>
        <taxon>Bacillati</taxon>
        <taxon>Bacillota</taxon>
        <taxon>Clostridia</taxon>
        <taxon>Eubacteriales</taxon>
        <taxon>Clostridiaceae</taxon>
        <taxon>Fonticella</taxon>
    </lineage>
</organism>
<feature type="transmembrane region" description="Helical" evidence="1">
    <location>
        <begin position="78"/>
        <end position="99"/>
    </location>
</feature>
<feature type="transmembrane region" description="Helical" evidence="1">
    <location>
        <begin position="41"/>
        <end position="66"/>
    </location>
</feature>
<dbReference type="AlphaFoldDB" id="A0A4R7KPQ5"/>
<gene>
    <name evidence="2" type="ORF">EDD71_110113</name>
</gene>
<keyword evidence="1" id="KW-1133">Transmembrane helix</keyword>
<proteinExistence type="predicted"/>
<dbReference type="Pfam" id="PF07456">
    <property type="entry name" value="Hpre_diP_synt_I"/>
    <property type="match status" value="1"/>
</dbReference>
<evidence type="ECO:0000256" key="1">
    <source>
        <dbReference type="SAM" id="Phobius"/>
    </source>
</evidence>
<dbReference type="PIRSF" id="PIRSF027391">
    <property type="entry name" value="Hpre_diP_synt_I"/>
    <property type="match status" value="1"/>
</dbReference>
<feature type="transmembrane region" description="Helical" evidence="1">
    <location>
        <begin position="105"/>
        <end position="124"/>
    </location>
</feature>